<dbReference type="Pfam" id="PF04257">
    <property type="entry name" value="Exonuc_V_gamma"/>
    <property type="match status" value="1"/>
</dbReference>
<accession>A0ABZ0SBW4</accession>
<dbReference type="SUPFAM" id="SSF52540">
    <property type="entry name" value="P-loop containing nucleoside triphosphate hydrolases"/>
    <property type="match status" value="1"/>
</dbReference>
<reference evidence="1 2" key="1">
    <citation type="journal article" date="2023" name="Microorganisms">
        <title>Thiorhodovibrio frisius and Trv. litoralis spp. nov., Two Novel Members from a Clade of Fastidious Purple Sulfur Bacteria That Exhibit Unique Red-Shifted Light-Harvesting Capabilities.</title>
        <authorList>
            <person name="Methner A."/>
            <person name="Kuzyk S.B."/>
            <person name="Petersen J."/>
            <person name="Bauer S."/>
            <person name="Brinkmann H."/>
            <person name="Sichau K."/>
            <person name="Wanner G."/>
            <person name="Wolf J."/>
            <person name="Neumann-Schaal M."/>
            <person name="Henke P."/>
            <person name="Tank M."/>
            <person name="Sproer C."/>
            <person name="Bunk B."/>
            <person name="Overmann J."/>
        </authorList>
    </citation>
    <scope>NUCLEOTIDE SEQUENCE [LARGE SCALE GENOMIC DNA]</scope>
    <source>
        <strain evidence="1 2">DSM 6702</strain>
    </source>
</reference>
<protein>
    <submittedName>
        <fullName evidence="1">Exonuclease V gamma subunit</fullName>
    </submittedName>
</protein>
<dbReference type="Proteomes" id="UP001432180">
    <property type="component" value="Chromosome"/>
</dbReference>
<dbReference type="InterPro" id="IPR027417">
    <property type="entry name" value="P-loop_NTPase"/>
</dbReference>
<gene>
    <name evidence="1" type="ORF">Thiowin_02860</name>
</gene>
<evidence type="ECO:0000313" key="2">
    <source>
        <dbReference type="Proteomes" id="UP001432180"/>
    </source>
</evidence>
<dbReference type="GO" id="GO:0004527">
    <property type="term" value="F:exonuclease activity"/>
    <property type="evidence" value="ECO:0007669"/>
    <property type="project" value="UniProtKB-KW"/>
</dbReference>
<organism evidence="1 2">
    <name type="scientific">Thiorhodovibrio winogradskyi</name>
    <dbReference type="NCBI Taxonomy" id="77007"/>
    <lineage>
        <taxon>Bacteria</taxon>
        <taxon>Pseudomonadati</taxon>
        <taxon>Pseudomonadota</taxon>
        <taxon>Gammaproteobacteria</taxon>
        <taxon>Chromatiales</taxon>
        <taxon>Chromatiaceae</taxon>
        <taxon>Thiorhodovibrio</taxon>
    </lineage>
</organism>
<keyword evidence="1" id="KW-0378">Hydrolase</keyword>
<keyword evidence="1" id="KW-0269">Exonuclease</keyword>
<keyword evidence="1" id="KW-0540">Nuclease</keyword>
<evidence type="ECO:0000313" key="1">
    <source>
        <dbReference type="EMBL" id="WPL17818.1"/>
    </source>
</evidence>
<sequence length="126" mass="13679">MPRAQTEPMLQVIHSNRLETLVETLVDALAGELAGKLTPGDRAARGDPFEPDLIVVPNQGMARRLSQQLAVRNGLVRNRPHGGRMSLQPLRAAVARGARWVSGCEPPRACVACCRPAFQHTRPSSP</sequence>
<dbReference type="Gene3D" id="3.40.50.10930">
    <property type="match status" value="1"/>
</dbReference>
<dbReference type="EMBL" id="CP121472">
    <property type="protein sequence ID" value="WPL17818.1"/>
    <property type="molecule type" value="Genomic_DNA"/>
</dbReference>
<proteinExistence type="predicted"/>
<keyword evidence="2" id="KW-1185">Reference proteome</keyword>
<name>A0ABZ0SBW4_9GAMM</name>